<dbReference type="EMBL" id="SLUB01000014">
    <property type="protein sequence ID" value="THE12717.1"/>
    <property type="molecule type" value="Genomic_DNA"/>
</dbReference>
<reference evidence="2 3" key="1">
    <citation type="journal article" date="2019" name="Indoor Air">
        <title>Impacts of indoor surface finishes on bacterial viability.</title>
        <authorList>
            <person name="Hu J."/>
            <person name="Maamar S.B."/>
            <person name="Glawe A.J."/>
            <person name="Gottel N."/>
            <person name="Gilbert J.A."/>
            <person name="Hartmann E.M."/>
        </authorList>
    </citation>
    <scope>NUCLEOTIDE SEQUENCE [LARGE SCALE GENOMIC DNA]</scope>
    <source>
        <strain evidence="2 3">AF060A6</strain>
    </source>
</reference>
<dbReference type="AlphaFoldDB" id="A0A4S3PSK6"/>
<proteinExistence type="predicted"/>
<evidence type="ECO:0000256" key="1">
    <source>
        <dbReference type="SAM" id="Phobius"/>
    </source>
</evidence>
<name>A0A4S3PSK6_9BACI</name>
<dbReference type="OrthoDB" id="2452975at2"/>
<protein>
    <submittedName>
        <fullName evidence="2">Uncharacterized protein</fullName>
    </submittedName>
</protein>
<sequence>MKRKMIIGLIGLIVLLFLIYYFYLAKPTTFTKTDTFKRYSEVNEVLDVIEIDERRVFVPIVTNENEYGMSLWLWKNHKWNKEMDSTVGGPRVIKLKSTDPSSYKVFWNIHPSDQISYGEFYLLRDRNYHITEGIDNYYPGLQMKTILDFEEKPYGIMDFPKEWQSVIEASIKVEEAKQPDTIFQNMFPVIQDVYFGWIPYNKENTRQDSRATMVGGASWSGSVDLQHVGEIEEEELEYFKMEE</sequence>
<keyword evidence="3" id="KW-1185">Reference proteome</keyword>
<comment type="caution">
    <text evidence="2">The sequence shown here is derived from an EMBL/GenBank/DDBJ whole genome shotgun (WGS) entry which is preliminary data.</text>
</comment>
<keyword evidence="1" id="KW-0472">Membrane</keyword>
<keyword evidence="1" id="KW-1133">Transmembrane helix</keyword>
<organism evidence="2 3">
    <name type="scientific">Bacillus timonensis</name>
    <dbReference type="NCBI Taxonomy" id="1033734"/>
    <lineage>
        <taxon>Bacteria</taxon>
        <taxon>Bacillati</taxon>
        <taxon>Bacillota</taxon>
        <taxon>Bacilli</taxon>
        <taxon>Bacillales</taxon>
        <taxon>Bacillaceae</taxon>
        <taxon>Bacillus</taxon>
    </lineage>
</organism>
<evidence type="ECO:0000313" key="2">
    <source>
        <dbReference type="EMBL" id="THE12717.1"/>
    </source>
</evidence>
<dbReference type="RefSeq" id="WP_136379470.1">
    <property type="nucleotide sequence ID" value="NZ_SLUB01000014.1"/>
</dbReference>
<dbReference type="Proteomes" id="UP000306477">
    <property type="component" value="Unassembled WGS sequence"/>
</dbReference>
<accession>A0A4S3PSK6</accession>
<feature type="transmembrane region" description="Helical" evidence="1">
    <location>
        <begin position="5"/>
        <end position="23"/>
    </location>
</feature>
<keyword evidence="1" id="KW-0812">Transmembrane</keyword>
<evidence type="ECO:0000313" key="3">
    <source>
        <dbReference type="Proteomes" id="UP000306477"/>
    </source>
</evidence>
<gene>
    <name evidence="2" type="ORF">E1I69_09995</name>
</gene>